<evidence type="ECO:0000256" key="3">
    <source>
        <dbReference type="ARBA" id="ARBA00022679"/>
    </source>
</evidence>
<dbReference type="PANTHER" id="PTHR48050">
    <property type="entry name" value="STEROL 3-BETA-GLUCOSYLTRANSFERASE"/>
    <property type="match status" value="1"/>
</dbReference>
<dbReference type="CDD" id="cd03784">
    <property type="entry name" value="GT1_Gtf-like"/>
    <property type="match status" value="1"/>
</dbReference>
<feature type="domain" description="Erythromycin biosynthesis protein CIII-like C-terminal" evidence="4">
    <location>
        <begin position="237"/>
        <end position="382"/>
    </location>
</feature>
<evidence type="ECO:0000259" key="5">
    <source>
        <dbReference type="Pfam" id="PF21036"/>
    </source>
</evidence>
<evidence type="ECO:0000256" key="2">
    <source>
        <dbReference type="ARBA" id="ARBA00022676"/>
    </source>
</evidence>
<keyword evidence="2" id="KW-0328">Glycosyltransferase</keyword>
<organism evidence="6 7">
    <name type="scientific">Streptomyces griseochromogenes</name>
    <dbReference type="NCBI Taxonomy" id="68214"/>
    <lineage>
        <taxon>Bacteria</taxon>
        <taxon>Bacillati</taxon>
        <taxon>Actinomycetota</taxon>
        <taxon>Actinomycetes</taxon>
        <taxon>Kitasatosporales</taxon>
        <taxon>Streptomycetaceae</taxon>
        <taxon>Streptomyces</taxon>
    </lineage>
</organism>
<dbReference type="InterPro" id="IPR002213">
    <property type="entry name" value="UDP_glucos_trans"/>
</dbReference>
<comment type="similarity">
    <text evidence="1">Belongs to the glycosyltransferase 28 family.</text>
</comment>
<sequence>MRVLMTSFPNPSHFTHMVPLAWALRASGHEVIAAAQPDLAPMVASAGLSMAQVGGHYYPDDLMLRHLHDGRRRLELTDPTTPQSLQDSARTWQMHARYVLPRYLEFARQWKPDLILSEKLEFAGPIVAKALGIPSVHHRFGVDAYTDPGLASASDFLHMSCERLGLNGYPEASLILDPCPPELQMPGLKPGRSVRHVPFNGAGLMPSWARRGERRRVCVSLGNQTLLLNGVPLLRHVIEAFEGLDHLEVLVTAESRYLEAIGEVPHHVRIVEPTPLNLFLDSCDLLISHGGPGTMLTALGMGIPQLILPQWIGHFETGSRLAELGAGRTLENAADQDNPLLVREAVLALLEEDGYRKAAMGLADSMKSLPTPAELVPDLEALAG</sequence>
<dbReference type="InterPro" id="IPR010610">
    <property type="entry name" value="EryCIII-like_C"/>
</dbReference>
<dbReference type="Pfam" id="PF21036">
    <property type="entry name" value="EryCIII-like_N"/>
    <property type="match status" value="1"/>
</dbReference>
<dbReference type="KEGG" id="sgs:AVL59_46145"/>
<dbReference type="Proteomes" id="UP000092659">
    <property type="component" value="Chromosome"/>
</dbReference>
<dbReference type="Gene3D" id="3.40.50.2000">
    <property type="entry name" value="Glycogen Phosphorylase B"/>
    <property type="match status" value="2"/>
</dbReference>
<dbReference type="Pfam" id="PF06722">
    <property type="entry name" value="EryCIII-like_C"/>
    <property type="match status" value="1"/>
</dbReference>
<dbReference type="GO" id="GO:0008194">
    <property type="term" value="F:UDP-glycosyltransferase activity"/>
    <property type="evidence" value="ECO:0007669"/>
    <property type="project" value="InterPro"/>
</dbReference>
<dbReference type="InterPro" id="IPR048284">
    <property type="entry name" value="EryCIII-like_N"/>
</dbReference>
<dbReference type="EMBL" id="CP016279">
    <property type="protein sequence ID" value="ANP56017.1"/>
    <property type="molecule type" value="Genomic_DNA"/>
</dbReference>
<protein>
    <submittedName>
        <fullName evidence="6">Uncharacterized protein</fullName>
    </submittedName>
</protein>
<evidence type="ECO:0000313" key="6">
    <source>
        <dbReference type="EMBL" id="ANP56017.1"/>
    </source>
</evidence>
<dbReference type="GO" id="GO:0016758">
    <property type="term" value="F:hexosyltransferase activity"/>
    <property type="evidence" value="ECO:0007669"/>
    <property type="project" value="UniProtKB-ARBA"/>
</dbReference>
<dbReference type="GO" id="GO:0017000">
    <property type="term" value="P:antibiotic biosynthetic process"/>
    <property type="evidence" value="ECO:0007669"/>
    <property type="project" value="UniProtKB-ARBA"/>
</dbReference>
<dbReference type="AlphaFoldDB" id="A0A1B1BB42"/>
<feature type="domain" description="Erythromycin biosynthesis protein CIII-like N-terminal" evidence="5">
    <location>
        <begin position="22"/>
        <end position="222"/>
    </location>
</feature>
<evidence type="ECO:0000259" key="4">
    <source>
        <dbReference type="Pfam" id="PF06722"/>
    </source>
</evidence>
<proteinExistence type="inferred from homology"/>
<dbReference type="OrthoDB" id="3863369at2"/>
<evidence type="ECO:0000256" key="1">
    <source>
        <dbReference type="ARBA" id="ARBA00006962"/>
    </source>
</evidence>
<dbReference type="SUPFAM" id="SSF53756">
    <property type="entry name" value="UDP-Glycosyltransferase/glycogen phosphorylase"/>
    <property type="match status" value="1"/>
</dbReference>
<name>A0A1B1BB42_9ACTN</name>
<dbReference type="STRING" id="68214.AVL59_46145"/>
<evidence type="ECO:0000313" key="7">
    <source>
        <dbReference type="Proteomes" id="UP000092659"/>
    </source>
</evidence>
<dbReference type="PANTHER" id="PTHR48050:SF13">
    <property type="entry name" value="STEROL 3-BETA-GLUCOSYLTRANSFERASE UGT80A2"/>
    <property type="match status" value="1"/>
</dbReference>
<accession>A0A1B1BB42</accession>
<dbReference type="InterPro" id="IPR050426">
    <property type="entry name" value="Glycosyltransferase_28"/>
</dbReference>
<gene>
    <name evidence="6" type="ORF">AVL59_46145</name>
</gene>
<reference evidence="6 7" key="1">
    <citation type="submission" date="2016-06" db="EMBL/GenBank/DDBJ databases">
        <title>Complete genome sequence of Streptomyces griseochromogenes ATCC 14511, the Blasticidin S producer.</title>
        <authorList>
            <person name="Wu L."/>
        </authorList>
    </citation>
    <scope>NUCLEOTIDE SEQUENCE [LARGE SCALE GENOMIC DNA]</scope>
    <source>
        <strain evidence="6 7">ATCC 14511</strain>
    </source>
</reference>
<keyword evidence="3" id="KW-0808">Transferase</keyword>